<dbReference type="SUPFAM" id="SSF64268">
    <property type="entry name" value="PX domain"/>
    <property type="match status" value="1"/>
</dbReference>
<keyword evidence="4" id="KW-1185">Reference proteome</keyword>
<dbReference type="InterPro" id="IPR000008">
    <property type="entry name" value="C2_dom"/>
</dbReference>
<dbReference type="InterPro" id="IPR001683">
    <property type="entry name" value="PX_dom"/>
</dbReference>
<dbReference type="InterPro" id="IPR036871">
    <property type="entry name" value="PX_dom_sf"/>
</dbReference>
<proteinExistence type="predicted"/>
<dbReference type="PROSITE" id="PS50195">
    <property type="entry name" value="PX"/>
    <property type="match status" value="1"/>
</dbReference>
<dbReference type="Gene3D" id="2.60.40.150">
    <property type="entry name" value="C2 domain"/>
    <property type="match status" value="1"/>
</dbReference>
<evidence type="ECO:0008006" key="5">
    <source>
        <dbReference type="Google" id="ProtNLM"/>
    </source>
</evidence>
<protein>
    <recommendedName>
        <fullName evidence="5">C2 domain-containing protein</fullName>
    </recommendedName>
</protein>
<gene>
    <name evidence="3" type="ORF">BSTOLATCC_MIC39614</name>
</gene>
<feature type="domain" description="C2" evidence="1">
    <location>
        <begin position="1"/>
        <end position="119"/>
    </location>
</feature>
<dbReference type="Gene3D" id="3.30.1520.10">
    <property type="entry name" value="Phox-like domain"/>
    <property type="match status" value="1"/>
</dbReference>
<dbReference type="SUPFAM" id="SSF49562">
    <property type="entry name" value="C2 domain (Calcium/lipid-binding domain, CaLB)"/>
    <property type="match status" value="1"/>
</dbReference>
<dbReference type="GO" id="GO:0035091">
    <property type="term" value="F:phosphatidylinositol binding"/>
    <property type="evidence" value="ECO:0007669"/>
    <property type="project" value="InterPro"/>
</dbReference>
<dbReference type="AlphaFoldDB" id="A0AAU9JL88"/>
<dbReference type="Pfam" id="PF00787">
    <property type="entry name" value="PX"/>
    <property type="match status" value="1"/>
</dbReference>
<reference evidence="3" key="1">
    <citation type="submission" date="2021-09" db="EMBL/GenBank/DDBJ databases">
        <authorList>
            <consortium name="AG Swart"/>
            <person name="Singh M."/>
            <person name="Singh A."/>
            <person name="Seah K."/>
            <person name="Emmerich C."/>
        </authorList>
    </citation>
    <scope>NUCLEOTIDE SEQUENCE</scope>
    <source>
        <strain evidence="3">ATCC30299</strain>
    </source>
</reference>
<dbReference type="PROSITE" id="PS50004">
    <property type="entry name" value="C2"/>
    <property type="match status" value="1"/>
</dbReference>
<feature type="domain" description="PX" evidence="2">
    <location>
        <begin position="171"/>
        <end position="284"/>
    </location>
</feature>
<dbReference type="Pfam" id="PF00168">
    <property type="entry name" value="C2"/>
    <property type="match status" value="1"/>
</dbReference>
<evidence type="ECO:0000259" key="2">
    <source>
        <dbReference type="PROSITE" id="PS50195"/>
    </source>
</evidence>
<dbReference type="Proteomes" id="UP001162131">
    <property type="component" value="Unassembled WGS sequence"/>
</dbReference>
<evidence type="ECO:0000313" key="3">
    <source>
        <dbReference type="EMBL" id="CAG9325829.1"/>
    </source>
</evidence>
<comment type="caution">
    <text evidence="3">The sequence shown here is derived from an EMBL/GenBank/DDBJ whole genome shotgun (WGS) entry which is preliminary data.</text>
</comment>
<sequence>MASSLTTTDTYSEYGYLKYPYLSVKVIELRNLESFSENSQEFSPYIKFTRDSYSFKTRPKQTKNSAFYMENFDIQLDGFESLTCCLMDHDEFDGDIVISGVIFSIETLKQWKKGKQLWIKFSENDLSETFSSLEDGCLKTFTEDMEEKNPNNSKSPLALLEFTYFGLETSKEIQIEIISHETIIKDGEVFTEYQMLLARKDGMNWKVKFRYSQLREIRSKLIKKFREIKHLRFPSKTFTIKRKLKGKVVERRKIEIENFLNCVVRGQYQNHCKEFNEFLNLPDI</sequence>
<name>A0AAU9JL88_9CILI</name>
<dbReference type="SMART" id="SM00312">
    <property type="entry name" value="PX"/>
    <property type="match status" value="1"/>
</dbReference>
<dbReference type="CDD" id="cd00030">
    <property type="entry name" value="C2"/>
    <property type="match status" value="1"/>
</dbReference>
<evidence type="ECO:0000313" key="4">
    <source>
        <dbReference type="Proteomes" id="UP001162131"/>
    </source>
</evidence>
<dbReference type="InterPro" id="IPR035892">
    <property type="entry name" value="C2_domain_sf"/>
</dbReference>
<organism evidence="3 4">
    <name type="scientific">Blepharisma stoltei</name>
    <dbReference type="NCBI Taxonomy" id="1481888"/>
    <lineage>
        <taxon>Eukaryota</taxon>
        <taxon>Sar</taxon>
        <taxon>Alveolata</taxon>
        <taxon>Ciliophora</taxon>
        <taxon>Postciliodesmatophora</taxon>
        <taxon>Heterotrichea</taxon>
        <taxon>Heterotrichida</taxon>
        <taxon>Blepharismidae</taxon>
        <taxon>Blepharisma</taxon>
    </lineage>
</organism>
<evidence type="ECO:0000259" key="1">
    <source>
        <dbReference type="PROSITE" id="PS50004"/>
    </source>
</evidence>
<dbReference type="EMBL" id="CAJZBQ010000039">
    <property type="protein sequence ID" value="CAG9325829.1"/>
    <property type="molecule type" value="Genomic_DNA"/>
</dbReference>
<dbReference type="CDD" id="cd06093">
    <property type="entry name" value="PX_domain"/>
    <property type="match status" value="1"/>
</dbReference>
<accession>A0AAU9JL88</accession>